<dbReference type="Proteomes" id="UP000652847">
    <property type="component" value="Unassembled WGS sequence"/>
</dbReference>
<feature type="transmembrane region" description="Helical" evidence="1">
    <location>
        <begin position="12"/>
        <end position="31"/>
    </location>
</feature>
<gene>
    <name evidence="2" type="ORF">H8S54_08535</name>
</gene>
<dbReference type="EMBL" id="JACOOT010000019">
    <property type="protein sequence ID" value="MBC5651151.1"/>
    <property type="molecule type" value="Genomic_DNA"/>
</dbReference>
<dbReference type="Pfam" id="PF04294">
    <property type="entry name" value="VanW"/>
    <property type="match status" value="1"/>
</dbReference>
<protein>
    <submittedName>
        <fullName evidence="2">VanW family protein</fullName>
    </submittedName>
</protein>
<dbReference type="PANTHER" id="PTHR35788:SF1">
    <property type="entry name" value="EXPORTED PROTEIN"/>
    <property type="match status" value="1"/>
</dbReference>
<evidence type="ECO:0000313" key="2">
    <source>
        <dbReference type="EMBL" id="MBC5651151.1"/>
    </source>
</evidence>
<keyword evidence="3" id="KW-1185">Reference proteome</keyword>
<dbReference type="RefSeq" id="WP_186901294.1">
    <property type="nucleotide sequence ID" value="NZ_JACOOT010000019.1"/>
</dbReference>
<sequence length="476" mass="52569">MNKQMKNTLTKVLIFFVLLVGAYCLWCHFLTDNVIWTKLKVNGIAIQGMTEEEAIIAITEDFQKNYQDKQMTVTLNGQEFQVSIYPALSIDAKAVVASAYSLGHGSWITHGTDRIQLMNSKTKEELTLLPTIRNQDDLDEVLNTAGIQNGSTTIQTSCELTDTSLVITKGVTGIGPDLDALKKEILSAISREDYETVIECPTMETLPEAFDMEAYYEQVHTEATDASLGENNEIIPAVTGISFDVEAAQNRLDRAREGLVITIPLEITLPEVSTEEIEALPYLNLLGTYTTYGGGTKNRITNLKLAVEACDGVELQPGQTFSYNDTLGPRTEERGYKEATVIVGGEHAQDIGGGICQVSTTLFMACLQADLSIVERHNHAARIDYVDDGLDAAVVYGSQDFRFQNNTSYPIKISAVYDEAEESVTVSIYGTKENNNTVEITTEHSDPNTCKTYRSVYDEAGNLLRTEEVGYSQYKQ</sequence>
<evidence type="ECO:0000313" key="3">
    <source>
        <dbReference type="Proteomes" id="UP000652847"/>
    </source>
</evidence>
<dbReference type="AlphaFoldDB" id="A0A8I0AJ97"/>
<dbReference type="PANTHER" id="PTHR35788">
    <property type="entry name" value="EXPORTED PROTEIN-RELATED"/>
    <property type="match status" value="1"/>
</dbReference>
<accession>A0A8I0AJ97</accession>
<organism evidence="2 3">
    <name type="scientific">Blautia segnis</name>
    <dbReference type="NCBI Taxonomy" id="2763030"/>
    <lineage>
        <taxon>Bacteria</taxon>
        <taxon>Bacillati</taxon>
        <taxon>Bacillota</taxon>
        <taxon>Clostridia</taxon>
        <taxon>Lachnospirales</taxon>
        <taxon>Lachnospiraceae</taxon>
        <taxon>Blautia</taxon>
    </lineage>
</organism>
<dbReference type="InterPro" id="IPR007391">
    <property type="entry name" value="Vancomycin_resist_VanW"/>
</dbReference>
<comment type="caution">
    <text evidence="2">The sequence shown here is derived from an EMBL/GenBank/DDBJ whole genome shotgun (WGS) entry which is preliminary data.</text>
</comment>
<reference evidence="2 3" key="1">
    <citation type="submission" date="2020-08" db="EMBL/GenBank/DDBJ databases">
        <title>Genome public.</title>
        <authorList>
            <person name="Liu C."/>
            <person name="Sun Q."/>
        </authorList>
    </citation>
    <scope>NUCLEOTIDE SEQUENCE [LARGE SCALE GENOMIC DNA]</scope>
    <source>
        <strain evidence="2 3">BX17</strain>
    </source>
</reference>
<evidence type="ECO:0000256" key="1">
    <source>
        <dbReference type="SAM" id="Phobius"/>
    </source>
</evidence>
<dbReference type="InterPro" id="IPR052913">
    <property type="entry name" value="Glycopeptide_resist_protein"/>
</dbReference>
<proteinExistence type="predicted"/>
<keyword evidence="1" id="KW-1133">Transmembrane helix</keyword>
<keyword evidence="1" id="KW-0812">Transmembrane</keyword>
<name>A0A8I0AJ97_9FIRM</name>
<keyword evidence="1" id="KW-0472">Membrane</keyword>